<sequence length="226" mass="25797">MRISALVFKNYLRQVTIKEYLIMAFIHVPLSVVILIMVFAEKQDTFINVFLDKYPYLFASQSFISGLLSWDIEIYAGIYPYMHSKPHKLILSRTLYFVMIMLPITLFSILLFIILGESLYGVAHILLLMVVMGLLGIGFALSYGFNSEKSLNNINHLSIWLLSMMPGIAIPINSGLSPFLSLIFPQHVSSMNDFIIELLKLACYLTIAVFLIYKGCQPAGRMYFRK</sequence>
<feature type="transmembrane region" description="Helical" evidence="1">
    <location>
        <begin position="94"/>
        <end position="115"/>
    </location>
</feature>
<evidence type="ECO:0000256" key="1">
    <source>
        <dbReference type="SAM" id="Phobius"/>
    </source>
</evidence>
<proteinExistence type="predicted"/>
<keyword evidence="1" id="KW-0812">Transmembrane</keyword>
<protein>
    <recommendedName>
        <fullName evidence="4">ABC transporter permease</fullName>
    </recommendedName>
</protein>
<gene>
    <name evidence="2" type="ORF">FE392_08345</name>
</gene>
<feature type="transmembrane region" description="Helical" evidence="1">
    <location>
        <begin position="121"/>
        <end position="145"/>
    </location>
</feature>
<accession>A0ABU4S9A7</accession>
<keyword evidence="3" id="KW-1185">Reference proteome</keyword>
<keyword evidence="1" id="KW-1133">Transmembrane helix</keyword>
<feature type="transmembrane region" description="Helical" evidence="1">
    <location>
        <begin position="20"/>
        <end position="40"/>
    </location>
</feature>
<evidence type="ECO:0000313" key="3">
    <source>
        <dbReference type="Proteomes" id="UP001271890"/>
    </source>
</evidence>
<dbReference type="Proteomes" id="UP001271890">
    <property type="component" value="Unassembled WGS sequence"/>
</dbReference>
<feature type="transmembrane region" description="Helical" evidence="1">
    <location>
        <begin position="157"/>
        <end position="174"/>
    </location>
</feature>
<dbReference type="EMBL" id="VCDN01000027">
    <property type="protein sequence ID" value="MDX7987339.1"/>
    <property type="molecule type" value="Genomic_DNA"/>
</dbReference>
<feature type="transmembrane region" description="Helical" evidence="1">
    <location>
        <begin position="60"/>
        <end position="82"/>
    </location>
</feature>
<dbReference type="RefSeq" id="WP_319929775.1">
    <property type="nucleotide sequence ID" value="NZ_VCDN01000027.1"/>
</dbReference>
<comment type="caution">
    <text evidence="2">The sequence shown here is derived from an EMBL/GenBank/DDBJ whole genome shotgun (WGS) entry which is preliminary data.</text>
</comment>
<keyword evidence="1" id="KW-0472">Membrane</keyword>
<reference evidence="3" key="1">
    <citation type="journal article" date="2024" name="Toxins">
        <title>Genome Sequence Analysis of Native Xenorhabdus Strains Isolated from Entomopathogenic Nematodes in Argentina.</title>
        <authorList>
            <person name="Palma L."/>
            <person name="Frizzo L."/>
            <person name="Kaiser S."/>
            <person name="Berry C."/>
            <person name="Caballero P."/>
            <person name="Bode H.B."/>
            <person name="Del Valle E.E."/>
        </authorList>
    </citation>
    <scope>NUCLEOTIDE SEQUENCE [LARGE SCALE GENOMIC DNA]</scope>
    <source>
        <strain evidence="3">12</strain>
    </source>
</reference>
<feature type="transmembrane region" description="Helical" evidence="1">
    <location>
        <begin position="194"/>
        <end position="213"/>
    </location>
</feature>
<name>A0ABU4S9A7_9GAMM</name>
<evidence type="ECO:0008006" key="4">
    <source>
        <dbReference type="Google" id="ProtNLM"/>
    </source>
</evidence>
<evidence type="ECO:0000313" key="2">
    <source>
        <dbReference type="EMBL" id="MDX7987339.1"/>
    </source>
</evidence>
<organism evidence="2 3">
    <name type="scientific">Xenorhabdus santafensis</name>
    <dbReference type="NCBI Taxonomy" id="2582833"/>
    <lineage>
        <taxon>Bacteria</taxon>
        <taxon>Pseudomonadati</taxon>
        <taxon>Pseudomonadota</taxon>
        <taxon>Gammaproteobacteria</taxon>
        <taxon>Enterobacterales</taxon>
        <taxon>Morganellaceae</taxon>
        <taxon>Xenorhabdus</taxon>
    </lineage>
</organism>